<sequence length="93" mass="10117">SCLPNFSFSDHPSRELKVLPHCQKGLPMPKRSAYFFITTTLLSGEQPSGTHSPLNMACSLGCYLCKGSLFPGVWANMESALAHCGWGNLLICL</sequence>
<feature type="non-terminal residue" evidence="1">
    <location>
        <position position="93"/>
    </location>
</feature>
<evidence type="ECO:0000313" key="1">
    <source>
        <dbReference type="EMBL" id="ELR50875.1"/>
    </source>
</evidence>
<evidence type="ECO:0000313" key="2">
    <source>
        <dbReference type="Proteomes" id="UP000011080"/>
    </source>
</evidence>
<name>L8I306_9CETA</name>
<accession>L8I306</accession>
<feature type="non-terminal residue" evidence="1">
    <location>
        <position position="1"/>
    </location>
</feature>
<organism evidence="1 2">
    <name type="scientific">Bos mutus</name>
    <name type="common">wild yak</name>
    <dbReference type="NCBI Taxonomy" id="72004"/>
    <lineage>
        <taxon>Eukaryota</taxon>
        <taxon>Metazoa</taxon>
        <taxon>Chordata</taxon>
        <taxon>Craniata</taxon>
        <taxon>Vertebrata</taxon>
        <taxon>Euteleostomi</taxon>
        <taxon>Mammalia</taxon>
        <taxon>Eutheria</taxon>
        <taxon>Laurasiatheria</taxon>
        <taxon>Artiodactyla</taxon>
        <taxon>Ruminantia</taxon>
        <taxon>Pecora</taxon>
        <taxon>Bovidae</taxon>
        <taxon>Bovinae</taxon>
        <taxon>Bos</taxon>
    </lineage>
</organism>
<gene>
    <name evidence="1" type="ORF">M91_11908</name>
</gene>
<dbReference type="Proteomes" id="UP000011080">
    <property type="component" value="Unassembled WGS sequence"/>
</dbReference>
<dbReference type="AlphaFoldDB" id="L8I306"/>
<protein>
    <submittedName>
        <fullName evidence="1">Uncharacterized protein</fullName>
    </submittedName>
</protein>
<dbReference type="EMBL" id="JH882101">
    <property type="protein sequence ID" value="ELR50875.1"/>
    <property type="molecule type" value="Genomic_DNA"/>
</dbReference>
<proteinExistence type="predicted"/>
<reference evidence="1 2" key="1">
    <citation type="journal article" date="2012" name="Nat. Genet.">
        <title>The yak genome and adaptation to life at high altitude.</title>
        <authorList>
            <person name="Qiu Q."/>
            <person name="Zhang G."/>
            <person name="Ma T."/>
            <person name="Qian W."/>
            <person name="Wang J."/>
            <person name="Ye Z."/>
            <person name="Cao C."/>
            <person name="Hu Q."/>
            <person name="Kim J."/>
            <person name="Larkin D.M."/>
            <person name="Auvil L."/>
            <person name="Capitanu B."/>
            <person name="Ma J."/>
            <person name="Lewin H.A."/>
            <person name="Qian X."/>
            <person name="Lang Y."/>
            <person name="Zhou R."/>
            <person name="Wang L."/>
            <person name="Wang K."/>
            <person name="Xia J."/>
            <person name="Liao S."/>
            <person name="Pan S."/>
            <person name="Lu X."/>
            <person name="Hou H."/>
            <person name="Wang Y."/>
            <person name="Zang X."/>
            <person name="Yin Y."/>
            <person name="Ma H."/>
            <person name="Zhang J."/>
            <person name="Wang Z."/>
            <person name="Zhang Y."/>
            <person name="Zhang D."/>
            <person name="Yonezawa T."/>
            <person name="Hasegawa M."/>
            <person name="Zhong Y."/>
            <person name="Liu W."/>
            <person name="Zhang Y."/>
            <person name="Huang Z."/>
            <person name="Zhang S."/>
            <person name="Long R."/>
            <person name="Yang H."/>
            <person name="Wang J."/>
            <person name="Lenstra J.A."/>
            <person name="Cooper D.N."/>
            <person name="Wu Y."/>
            <person name="Wang J."/>
            <person name="Shi P."/>
            <person name="Wang J."/>
            <person name="Liu J."/>
        </authorList>
    </citation>
    <scope>NUCLEOTIDE SEQUENCE [LARGE SCALE GENOMIC DNA]</scope>
    <source>
        <strain evidence="2">yakQH1</strain>
    </source>
</reference>